<accession>A0A1W1BLI0</accession>
<feature type="domain" description="Tetrapyrrole biosynthesis uroporphyrinogen III synthase" evidence="1">
    <location>
        <begin position="15"/>
        <end position="207"/>
    </location>
</feature>
<dbReference type="InterPro" id="IPR036108">
    <property type="entry name" value="4pyrrol_syn_uPrphyn_synt_sf"/>
</dbReference>
<protein>
    <submittedName>
        <fullName evidence="2">Uroporphyrinogen-III synthase</fullName>
        <ecNumber evidence="2">4.2.1.75</ecNumber>
    </submittedName>
</protein>
<reference evidence="2" key="1">
    <citation type="submission" date="2016-10" db="EMBL/GenBank/DDBJ databases">
        <authorList>
            <person name="de Groot N.N."/>
        </authorList>
    </citation>
    <scope>NUCLEOTIDE SEQUENCE</scope>
</reference>
<dbReference type="Pfam" id="PF02602">
    <property type="entry name" value="HEM4"/>
    <property type="match status" value="1"/>
</dbReference>
<dbReference type="InterPro" id="IPR003754">
    <property type="entry name" value="4pyrrol_synth_uPrphyn_synth"/>
</dbReference>
<evidence type="ECO:0000259" key="1">
    <source>
        <dbReference type="Pfam" id="PF02602"/>
    </source>
</evidence>
<dbReference type="CDD" id="cd06578">
    <property type="entry name" value="HemD"/>
    <property type="match status" value="1"/>
</dbReference>
<dbReference type="AlphaFoldDB" id="A0A1W1BLI0"/>
<dbReference type="GO" id="GO:0033014">
    <property type="term" value="P:tetrapyrrole biosynthetic process"/>
    <property type="evidence" value="ECO:0007669"/>
    <property type="project" value="InterPro"/>
</dbReference>
<dbReference type="Gene3D" id="3.40.50.10090">
    <property type="match status" value="2"/>
</dbReference>
<organism evidence="2">
    <name type="scientific">hydrothermal vent metagenome</name>
    <dbReference type="NCBI Taxonomy" id="652676"/>
    <lineage>
        <taxon>unclassified sequences</taxon>
        <taxon>metagenomes</taxon>
        <taxon>ecological metagenomes</taxon>
    </lineage>
</organism>
<dbReference type="SUPFAM" id="SSF69618">
    <property type="entry name" value="HemD-like"/>
    <property type="match status" value="1"/>
</dbReference>
<keyword evidence="2" id="KW-0456">Lyase</keyword>
<dbReference type="GO" id="GO:0004852">
    <property type="term" value="F:uroporphyrinogen-III synthase activity"/>
    <property type="evidence" value="ECO:0007669"/>
    <property type="project" value="UniProtKB-EC"/>
</dbReference>
<name>A0A1W1BLI0_9ZZZZ</name>
<gene>
    <name evidence="2" type="ORF">MNB_SV-10-414</name>
</gene>
<dbReference type="EC" id="4.2.1.75" evidence="2"/>
<proteinExistence type="predicted"/>
<dbReference type="EMBL" id="FPHL01000006">
    <property type="protein sequence ID" value="SFV54357.1"/>
    <property type="molecule type" value="Genomic_DNA"/>
</dbReference>
<evidence type="ECO:0000313" key="2">
    <source>
        <dbReference type="EMBL" id="SFV54357.1"/>
    </source>
</evidence>
<sequence length="213" mass="23852">MSGTRPIYLLSPTPGADTIPLPMIRFSRVSDTIDFNDCDTLMFTSKQAVVTADAIDLRWKNYPSIAIGGATKKQIEILGGKVLYHPESYYGSVLGRDIISQFSERKILYLRPREISFDSKEFLQKAGIVLREQIIYETGCITYGEDEKPARNAIVIFTSPSTIHCFLRNFRWDPSYTAVVIGNATLAHLPEEVHYAVADKPLISACIEKAKSL</sequence>